<accession>A0A9P6R8T5</accession>
<dbReference type="InterPro" id="IPR006384">
    <property type="entry name" value="HAD_hydro_PyrdxlP_Pase-like"/>
</dbReference>
<dbReference type="InterPro" id="IPR023214">
    <property type="entry name" value="HAD_sf"/>
</dbReference>
<dbReference type="GO" id="GO:0046872">
    <property type="term" value="F:metal ion binding"/>
    <property type="evidence" value="ECO:0007669"/>
    <property type="project" value="UniProtKB-KW"/>
</dbReference>
<dbReference type="PANTHER" id="PTHR20889:SF12">
    <property type="entry name" value="LP01149P"/>
    <property type="match status" value="1"/>
</dbReference>
<name>A0A9P6R8T5_9FUNG</name>
<reference evidence="5" key="1">
    <citation type="journal article" date="2020" name="Fungal Divers.">
        <title>Resolving the Mortierellaceae phylogeny through synthesis of multi-gene phylogenetics and phylogenomics.</title>
        <authorList>
            <person name="Vandepol N."/>
            <person name="Liber J."/>
            <person name="Desiro A."/>
            <person name="Na H."/>
            <person name="Kennedy M."/>
            <person name="Barry K."/>
            <person name="Grigoriev I.V."/>
            <person name="Miller A.N."/>
            <person name="O'Donnell K."/>
            <person name="Stajich J.E."/>
            <person name="Bonito G."/>
        </authorList>
    </citation>
    <scope>NUCLEOTIDE SEQUENCE</scope>
    <source>
        <strain evidence="5">NVP60</strain>
    </source>
</reference>
<protein>
    <submittedName>
        <fullName evidence="5">Uncharacterized protein</fullName>
    </submittedName>
</protein>
<keyword evidence="3" id="KW-0378">Hydrolase</keyword>
<dbReference type="EMBL" id="JAAAIN010000410">
    <property type="protein sequence ID" value="KAG0314906.1"/>
    <property type="molecule type" value="Genomic_DNA"/>
</dbReference>
<sequence length="308" mass="34703">MSPSKRLFVFDFDWTLIDADSDYFVFEHLNAELSKIQLDSIGKVQWTDLQQRLLGELFDRGVSREDIERTLTSIPFAPERIEALKLMKEQGSDLYILSDANTVYIETVLKAYNIDNLFTGILTNPAQFDSRGRLNVTRYHGLDKEPHRCPLPCEPNLCKGLEFQKLIDSYNWTQVIYMGDASNDFCPSTHLSRERGDLVLARRGLSLEQRIRERPDLVKAEIVYWQDAQDVLEATKDIFFGGRDRVSSLTSTAFSSTTSLSTMVESSSSSILASSPIDEIKAVSATSQQVLSAVESSDSKMFAQAVKA</sequence>
<evidence type="ECO:0000313" key="6">
    <source>
        <dbReference type="Proteomes" id="UP000823405"/>
    </source>
</evidence>
<evidence type="ECO:0000256" key="4">
    <source>
        <dbReference type="ARBA" id="ARBA00022842"/>
    </source>
</evidence>
<dbReference type="NCBIfam" id="TIGR01488">
    <property type="entry name" value="HAD-SF-IB"/>
    <property type="match status" value="1"/>
</dbReference>
<dbReference type="InterPro" id="IPR016965">
    <property type="entry name" value="Pase_PHOSPHO-typ"/>
</dbReference>
<proteinExistence type="predicted"/>
<dbReference type="PANTHER" id="PTHR20889">
    <property type="entry name" value="PHOSPHATASE, ORPHAN 1, 2"/>
    <property type="match status" value="1"/>
</dbReference>
<organism evidence="5 6">
    <name type="scientific">Linnemannia gamsii</name>
    <dbReference type="NCBI Taxonomy" id="64522"/>
    <lineage>
        <taxon>Eukaryota</taxon>
        <taxon>Fungi</taxon>
        <taxon>Fungi incertae sedis</taxon>
        <taxon>Mucoromycota</taxon>
        <taxon>Mortierellomycotina</taxon>
        <taxon>Mortierellomycetes</taxon>
        <taxon>Mortierellales</taxon>
        <taxon>Mortierellaceae</taxon>
        <taxon>Linnemannia</taxon>
    </lineage>
</organism>
<evidence type="ECO:0000256" key="3">
    <source>
        <dbReference type="ARBA" id="ARBA00022801"/>
    </source>
</evidence>
<dbReference type="Gene3D" id="3.40.50.1000">
    <property type="entry name" value="HAD superfamily/HAD-like"/>
    <property type="match status" value="1"/>
</dbReference>
<keyword evidence="4" id="KW-0460">Magnesium</keyword>
<evidence type="ECO:0000256" key="2">
    <source>
        <dbReference type="ARBA" id="ARBA00022723"/>
    </source>
</evidence>
<comment type="caution">
    <text evidence="5">The sequence shown here is derived from an EMBL/GenBank/DDBJ whole genome shotgun (WGS) entry which is preliminary data.</text>
</comment>
<dbReference type="AlphaFoldDB" id="A0A9P6R8T5"/>
<keyword evidence="2" id="KW-0479">Metal-binding</keyword>
<dbReference type="InterPro" id="IPR036412">
    <property type="entry name" value="HAD-like_sf"/>
</dbReference>
<comment type="cofactor">
    <cofactor evidence="1">
        <name>Mg(2+)</name>
        <dbReference type="ChEBI" id="CHEBI:18420"/>
    </cofactor>
</comment>
<dbReference type="GO" id="GO:0016791">
    <property type="term" value="F:phosphatase activity"/>
    <property type="evidence" value="ECO:0007669"/>
    <property type="project" value="InterPro"/>
</dbReference>
<evidence type="ECO:0000313" key="5">
    <source>
        <dbReference type="EMBL" id="KAG0314906.1"/>
    </source>
</evidence>
<dbReference type="Pfam" id="PF06888">
    <property type="entry name" value="Put_Phosphatase"/>
    <property type="match status" value="1"/>
</dbReference>
<evidence type="ECO:0000256" key="1">
    <source>
        <dbReference type="ARBA" id="ARBA00001946"/>
    </source>
</evidence>
<dbReference type="NCBIfam" id="TIGR01489">
    <property type="entry name" value="DKMTPPase-SF"/>
    <property type="match status" value="1"/>
</dbReference>
<dbReference type="SUPFAM" id="SSF56784">
    <property type="entry name" value="HAD-like"/>
    <property type="match status" value="1"/>
</dbReference>
<dbReference type="OrthoDB" id="10267182at2759"/>
<dbReference type="Proteomes" id="UP000823405">
    <property type="component" value="Unassembled WGS sequence"/>
</dbReference>
<gene>
    <name evidence="5" type="ORF">BGZ97_008836</name>
</gene>
<keyword evidence="6" id="KW-1185">Reference proteome</keyword>